<evidence type="ECO:0000313" key="2">
    <source>
        <dbReference type="EMBL" id="GED71139.1"/>
    </source>
</evidence>
<feature type="compositionally biased region" description="Basic and acidic residues" evidence="1">
    <location>
        <begin position="1"/>
        <end position="13"/>
    </location>
</feature>
<evidence type="ECO:0000313" key="3">
    <source>
        <dbReference type="Proteomes" id="UP000319578"/>
    </source>
</evidence>
<dbReference type="EMBL" id="BJON01000019">
    <property type="protein sequence ID" value="GED71139.1"/>
    <property type="molecule type" value="Genomic_DNA"/>
</dbReference>
<keyword evidence="3" id="KW-1185">Reference proteome</keyword>
<organism evidence="2 3">
    <name type="scientific">Brevibacillus reuszeri</name>
    <dbReference type="NCBI Taxonomy" id="54915"/>
    <lineage>
        <taxon>Bacteria</taxon>
        <taxon>Bacillati</taxon>
        <taxon>Bacillota</taxon>
        <taxon>Bacilli</taxon>
        <taxon>Bacillales</taxon>
        <taxon>Paenibacillaceae</taxon>
        <taxon>Brevibacillus</taxon>
    </lineage>
</organism>
<comment type="caution">
    <text evidence="2">The sequence shown here is derived from an EMBL/GenBank/DDBJ whole genome shotgun (WGS) entry which is preliminary data.</text>
</comment>
<feature type="compositionally biased region" description="Basic and acidic residues" evidence="1">
    <location>
        <begin position="23"/>
        <end position="38"/>
    </location>
</feature>
<feature type="region of interest" description="Disordered" evidence="1">
    <location>
        <begin position="1"/>
        <end position="53"/>
    </location>
</feature>
<protein>
    <submittedName>
        <fullName evidence="2">Uncharacterized protein</fullName>
    </submittedName>
</protein>
<name>A0ABQ0TU52_9BACL</name>
<dbReference type="RefSeq" id="WP_162490615.1">
    <property type="nucleotide sequence ID" value="NZ_BJON01000019.1"/>
</dbReference>
<accession>A0ABQ0TU52</accession>
<proteinExistence type="predicted"/>
<reference evidence="2 3" key="1">
    <citation type="submission" date="2019-06" db="EMBL/GenBank/DDBJ databases">
        <title>Whole genome shotgun sequence of Brevibacillus reuszeri NBRC 15719.</title>
        <authorList>
            <person name="Hosoyama A."/>
            <person name="Uohara A."/>
            <person name="Ohji S."/>
            <person name="Ichikawa N."/>
        </authorList>
    </citation>
    <scope>NUCLEOTIDE SEQUENCE [LARGE SCALE GENOMIC DNA]</scope>
    <source>
        <strain evidence="2 3">NBRC 15719</strain>
    </source>
</reference>
<sequence>MMDKEKAAPKDEPTVAPSMYGHDPLEEKASEQEIEKGDYTSVTRLFVDRTPED</sequence>
<evidence type="ECO:0000256" key="1">
    <source>
        <dbReference type="SAM" id="MobiDB-lite"/>
    </source>
</evidence>
<gene>
    <name evidence="2" type="ORF">BRE01_48410</name>
</gene>
<dbReference type="Proteomes" id="UP000319578">
    <property type="component" value="Unassembled WGS sequence"/>
</dbReference>